<comment type="caution">
    <text evidence="1">The sequence shown here is derived from an EMBL/GenBank/DDBJ whole genome shotgun (WGS) entry which is preliminary data.</text>
</comment>
<proteinExistence type="predicted"/>
<dbReference type="InterPro" id="IPR012337">
    <property type="entry name" value="RNaseH-like_sf"/>
</dbReference>
<accession>A0A9Q3GQR6</accession>
<evidence type="ECO:0000313" key="2">
    <source>
        <dbReference type="Proteomes" id="UP000765509"/>
    </source>
</evidence>
<name>A0A9Q3GQR6_9BASI</name>
<evidence type="ECO:0000313" key="1">
    <source>
        <dbReference type="EMBL" id="MBW0475540.1"/>
    </source>
</evidence>
<dbReference type="EMBL" id="AVOT02004147">
    <property type="protein sequence ID" value="MBW0475540.1"/>
    <property type="molecule type" value="Genomic_DNA"/>
</dbReference>
<dbReference type="Proteomes" id="UP000765509">
    <property type="component" value="Unassembled WGS sequence"/>
</dbReference>
<organism evidence="1 2">
    <name type="scientific">Austropuccinia psidii MF-1</name>
    <dbReference type="NCBI Taxonomy" id="1389203"/>
    <lineage>
        <taxon>Eukaryota</taxon>
        <taxon>Fungi</taxon>
        <taxon>Dikarya</taxon>
        <taxon>Basidiomycota</taxon>
        <taxon>Pucciniomycotina</taxon>
        <taxon>Pucciniomycetes</taxon>
        <taxon>Pucciniales</taxon>
        <taxon>Sphaerophragmiaceae</taxon>
        <taxon>Austropuccinia</taxon>
    </lineage>
</organism>
<keyword evidence="2" id="KW-1185">Reference proteome</keyword>
<dbReference type="OrthoDB" id="2412901at2759"/>
<dbReference type="AlphaFoldDB" id="A0A9Q3GQR6"/>
<gene>
    <name evidence="1" type="ORF">O181_015255</name>
</gene>
<dbReference type="SUPFAM" id="SSF53098">
    <property type="entry name" value="Ribonuclease H-like"/>
    <property type="match status" value="1"/>
</dbReference>
<protein>
    <submittedName>
        <fullName evidence="1">Uncharacterized protein</fullName>
    </submittedName>
</protein>
<sequence length="174" mass="19903">MQSYWLPLFDWGKTTVIVNFLHPLYEATNIIYGSTYPTINDPLPLYILSIKHIFQACNQYDVRPIKPAFNEITNKLTKYLNILICKAPVVCAEILDPHFKLNFFASYESTWAHFGMSTNDLAAIFEYEAKKNFTAPSDPPEDTQNIPMAGLFNELYISSTPDSNSLETKLQVFC</sequence>
<reference evidence="1" key="1">
    <citation type="submission" date="2021-03" db="EMBL/GenBank/DDBJ databases">
        <title>Draft genome sequence of rust myrtle Austropuccinia psidii MF-1, a brazilian biotype.</title>
        <authorList>
            <person name="Quecine M.C."/>
            <person name="Pachon D.M.R."/>
            <person name="Bonatelli M.L."/>
            <person name="Correr F.H."/>
            <person name="Franceschini L.M."/>
            <person name="Leite T.F."/>
            <person name="Margarido G.R.A."/>
            <person name="Almeida C.A."/>
            <person name="Ferrarezi J.A."/>
            <person name="Labate C.A."/>
        </authorList>
    </citation>
    <scope>NUCLEOTIDE SEQUENCE</scope>
    <source>
        <strain evidence="1">MF-1</strain>
    </source>
</reference>